<dbReference type="GeneID" id="116289999"/>
<organism evidence="1 2">
    <name type="scientific">Actinia tenebrosa</name>
    <name type="common">Australian red waratah sea anemone</name>
    <dbReference type="NCBI Taxonomy" id="6105"/>
    <lineage>
        <taxon>Eukaryota</taxon>
        <taxon>Metazoa</taxon>
        <taxon>Cnidaria</taxon>
        <taxon>Anthozoa</taxon>
        <taxon>Hexacorallia</taxon>
        <taxon>Actiniaria</taxon>
        <taxon>Actiniidae</taxon>
        <taxon>Actinia</taxon>
    </lineage>
</organism>
<dbReference type="InParanoid" id="A0A6P8HJQ9"/>
<name>A0A6P8HJQ9_ACTTE</name>
<keyword evidence="1" id="KW-1185">Reference proteome</keyword>
<reference evidence="2" key="1">
    <citation type="submission" date="2025-08" db="UniProtKB">
        <authorList>
            <consortium name="RefSeq"/>
        </authorList>
    </citation>
    <scope>IDENTIFICATION</scope>
    <source>
        <tissue evidence="2">Tentacle</tissue>
    </source>
</reference>
<dbReference type="Proteomes" id="UP000515163">
    <property type="component" value="Unplaced"/>
</dbReference>
<dbReference type="OrthoDB" id="5979519at2759"/>
<evidence type="ECO:0000313" key="2">
    <source>
        <dbReference type="RefSeq" id="XP_031552825.1"/>
    </source>
</evidence>
<evidence type="ECO:0000313" key="1">
    <source>
        <dbReference type="Proteomes" id="UP000515163"/>
    </source>
</evidence>
<dbReference type="KEGG" id="aten:116289999"/>
<dbReference type="RefSeq" id="XP_031552825.1">
    <property type="nucleotide sequence ID" value="XM_031696965.1"/>
</dbReference>
<protein>
    <submittedName>
        <fullName evidence="2">Uncharacterized protein LOC116289999</fullName>
    </submittedName>
</protein>
<gene>
    <name evidence="2" type="primary">LOC116289999</name>
</gene>
<proteinExistence type="predicted"/>
<feature type="non-terminal residue" evidence="2">
    <location>
        <position position="1"/>
    </location>
</feature>
<accession>A0A6P8HJQ9</accession>
<sequence>YGIYNIIASVQSCKEKQNKVIEALKEYRKVDKALDESITQAKEAKQLIQEAWENMRKDLTSPEFMDDLKEVQNVILSLSTQSQDLKIAADKVQKYIEKAKVVDGQKRLYEIIRELSEGLGSIPFTLDCYTEKVQMAEYVLRECKRGTDSFEALYSQAIEQFDTKAKSCEDKIGYAHIEEPAIKIGLAELTQKENFQEDCILNSPLRKSLACKYKSEKYSDKEIAEKIEGVSEEQVEFLTKDCPKSSLSPAEKTRVCNLRKADKTLFTDEKIASTLGLNVDDVKSVKC</sequence>
<dbReference type="AlphaFoldDB" id="A0A6P8HJQ9"/>